<keyword evidence="1" id="KW-1133">Transmembrane helix</keyword>
<feature type="domain" description="EGF-like" evidence="2">
    <location>
        <begin position="661"/>
        <end position="672"/>
    </location>
</feature>
<evidence type="ECO:0000256" key="1">
    <source>
        <dbReference type="SAM" id="Phobius"/>
    </source>
</evidence>
<sequence length="785" mass="88985">MPQLKELYINNTCENVCNSETYDYLKCQNVSDISSLSTLTNLTHLGLHGLESLDDISIIPTSFPALEFLDIGHIQEQISIPDMTNLTNLKYLDISGLTNIENSLALFSPANLEVLIMNGCREYSTKTDFLLGLDSATNLIKLDLGSNNFYYVTWPDFTQLTNLEWLSFNDCSRSYFPDQLWVSVGSLVSLKYLDMPVVESKLDILSGLTNLNCFRIRCEFNSFEYSFPSSLVQLEIVELISPDTLPDFSVLPKLRVIQLTGGNIYMSKSVLQAPLSTERFAFYYTEYDDDLFSLMDLSKIKELDLTGNLQHLMWHLTDFSGLTSAKYLRFNGNGEGGLYVNLTDVIWPKSVRIFELTSIRDFGTDLSLFTNLEQVVLGQSELSVDVNMLSPFISLNTLKKVTISDTFVSAGIEVLGSIKSLERLDLANELCFRDQPQTNVFEGLTNLHYLRWNGGKCYSSTVSYFYEIDVSSLVNLQQLISYVGRFDDYSELLQVRYIDISENPYSYGYPADMTQLRDLNELCILNVRNYSFFYDLSPIYHLPHIRGVYFGGSYVCFGNQNIDDLQDQFVNSRNVSLEIPEPECGCPSLDPEEGSTIAVFSDNIVCKQNADYGWGQVTCSGDSYATYTNNTLTCTKAAGCADGCNSTQSCVWNEELHAASCQCVDSYVGTMCRFYCYSSYCGHGHCTTFFNEDNEEEVTCACDWWWETKTDYHKCDNISNNGIFVIVCSSVIVFLIIVFIIIVKLILPKYRERKKYKRFQSIDVPGTQIIMTPPIFGDDILIKEE</sequence>
<feature type="transmembrane region" description="Helical" evidence="1">
    <location>
        <begin position="723"/>
        <end position="747"/>
    </location>
</feature>
<dbReference type="PANTHER" id="PTHR48057">
    <property type="entry name" value="LEUCINE-RICH REPEAT SERINE/THREONINE-PROTEIN KINASE 1"/>
    <property type="match status" value="1"/>
</dbReference>
<keyword evidence="4" id="KW-1185">Reference proteome</keyword>
<keyword evidence="1" id="KW-0472">Membrane</keyword>
<accession>A0ABQ5KB83</accession>
<proteinExistence type="predicted"/>
<dbReference type="Gene3D" id="3.80.10.10">
    <property type="entry name" value="Ribonuclease Inhibitor"/>
    <property type="match status" value="2"/>
</dbReference>
<name>A0ABQ5KB83_9EUKA</name>
<evidence type="ECO:0000313" key="3">
    <source>
        <dbReference type="EMBL" id="GKT28699.1"/>
    </source>
</evidence>
<organism evidence="3 4">
    <name type="scientific">Aduncisulcus paluster</name>
    <dbReference type="NCBI Taxonomy" id="2918883"/>
    <lineage>
        <taxon>Eukaryota</taxon>
        <taxon>Metamonada</taxon>
        <taxon>Carpediemonas-like organisms</taxon>
        <taxon>Aduncisulcus</taxon>
    </lineage>
</organism>
<reference evidence="3" key="1">
    <citation type="submission" date="2022-03" db="EMBL/GenBank/DDBJ databases">
        <title>Draft genome sequence of Aduncisulcus paluster, a free-living microaerophilic Fornicata.</title>
        <authorList>
            <person name="Yuyama I."/>
            <person name="Kume K."/>
            <person name="Tamura T."/>
            <person name="Inagaki Y."/>
            <person name="Hashimoto T."/>
        </authorList>
    </citation>
    <scope>NUCLEOTIDE SEQUENCE</scope>
    <source>
        <strain evidence="3">NY0171</strain>
    </source>
</reference>
<protein>
    <recommendedName>
        <fullName evidence="2">EGF-like domain-containing protein</fullName>
    </recommendedName>
</protein>
<dbReference type="EMBL" id="BQXS01000445">
    <property type="protein sequence ID" value="GKT28699.1"/>
    <property type="molecule type" value="Genomic_DNA"/>
</dbReference>
<dbReference type="InterPro" id="IPR052595">
    <property type="entry name" value="LRRC69/RLP"/>
</dbReference>
<dbReference type="InterPro" id="IPR032675">
    <property type="entry name" value="LRR_dom_sf"/>
</dbReference>
<comment type="caution">
    <text evidence="3">The sequence shown here is derived from an EMBL/GenBank/DDBJ whole genome shotgun (WGS) entry which is preliminary data.</text>
</comment>
<dbReference type="PROSITE" id="PS00022">
    <property type="entry name" value="EGF_1"/>
    <property type="match status" value="1"/>
</dbReference>
<evidence type="ECO:0000313" key="4">
    <source>
        <dbReference type="Proteomes" id="UP001057375"/>
    </source>
</evidence>
<dbReference type="Proteomes" id="UP001057375">
    <property type="component" value="Unassembled WGS sequence"/>
</dbReference>
<evidence type="ECO:0000259" key="2">
    <source>
        <dbReference type="PROSITE" id="PS00022"/>
    </source>
</evidence>
<dbReference type="SUPFAM" id="SSF52058">
    <property type="entry name" value="L domain-like"/>
    <property type="match status" value="1"/>
</dbReference>
<keyword evidence="1" id="KW-0812">Transmembrane</keyword>
<dbReference type="PANTHER" id="PTHR48057:SF17">
    <property type="entry name" value="LRR RECEPTOR-LIKE SERINE_THREONINE-PROTEIN KINASE FLS2"/>
    <property type="match status" value="1"/>
</dbReference>
<dbReference type="InterPro" id="IPR000742">
    <property type="entry name" value="EGF"/>
</dbReference>
<gene>
    <name evidence="3" type="ORF">ADUPG1_000817</name>
</gene>